<dbReference type="EMBL" id="JAVDQF010000001">
    <property type="protein sequence ID" value="MDR6268541.1"/>
    <property type="molecule type" value="Genomic_DNA"/>
</dbReference>
<proteinExistence type="predicted"/>
<gene>
    <name evidence="1" type="ORF">JOE69_000779</name>
</gene>
<evidence type="ECO:0000313" key="2">
    <source>
        <dbReference type="Proteomes" id="UP001185069"/>
    </source>
</evidence>
<organism evidence="1 2">
    <name type="scientific">Arthrobacter russicus</name>
    <dbReference type="NCBI Taxonomy" id="172040"/>
    <lineage>
        <taxon>Bacteria</taxon>
        <taxon>Bacillati</taxon>
        <taxon>Actinomycetota</taxon>
        <taxon>Actinomycetes</taxon>
        <taxon>Micrococcales</taxon>
        <taxon>Micrococcaceae</taxon>
        <taxon>Arthrobacter</taxon>
    </lineage>
</organism>
<protein>
    <recommendedName>
        <fullName evidence="3">Minor tail protein</fullName>
    </recommendedName>
</protein>
<dbReference type="RefSeq" id="WP_309796246.1">
    <property type="nucleotide sequence ID" value="NZ_BAAAHY010000006.1"/>
</dbReference>
<sequence>MSVEVICGELRTGRILAVSQPGTATQWAASGSWSTVHRDIGQMKITVPLAGNVLRQNPGLLSFLEPGRCFIGFRVPESGQVLNAGPIWSHSWDGAGQSLGLTALGIGSVFERRRLVPVLGPGERVQDSLLSFRGLSLGSIAKRLVELALSHPGGNLPLVLPADVPGADERSYKGVELGKIWERINQLSAVAGGPDIAFIPRMSGPTALEWVMRIGEPLLTQSGADWQWDLATGSSTVLSMDVTRDATKLASRAWAIGSGQGNEAVIGMAEDPSLVRNSDFPLLEASVSQTSVSVQTTIDSYAQALVASSSRPWQTWKLVVSASGSPALGDYRPGDWCRILIPEEHPYLRPGPYRTRILAISGQLGSEAVDVEIAPTMEAR</sequence>
<name>A0ABU1J7Y2_9MICC</name>
<reference evidence="1 2" key="1">
    <citation type="submission" date="2023-07" db="EMBL/GenBank/DDBJ databases">
        <title>Sequencing the genomes of 1000 actinobacteria strains.</title>
        <authorList>
            <person name="Klenk H.-P."/>
        </authorList>
    </citation>
    <scope>NUCLEOTIDE SEQUENCE [LARGE SCALE GENOMIC DNA]</scope>
    <source>
        <strain evidence="1 2">DSM 14555</strain>
    </source>
</reference>
<accession>A0ABU1J7Y2</accession>
<evidence type="ECO:0008006" key="3">
    <source>
        <dbReference type="Google" id="ProtNLM"/>
    </source>
</evidence>
<comment type="caution">
    <text evidence="1">The sequence shown here is derived from an EMBL/GenBank/DDBJ whole genome shotgun (WGS) entry which is preliminary data.</text>
</comment>
<keyword evidence="2" id="KW-1185">Reference proteome</keyword>
<evidence type="ECO:0000313" key="1">
    <source>
        <dbReference type="EMBL" id="MDR6268541.1"/>
    </source>
</evidence>
<dbReference type="Proteomes" id="UP001185069">
    <property type="component" value="Unassembled WGS sequence"/>
</dbReference>